<proteinExistence type="predicted"/>
<keyword evidence="7" id="KW-0378">Hydrolase</keyword>
<dbReference type="PANTHER" id="PTHR33931">
    <property type="entry name" value="HOLIN-LIKE PROTEIN CIDA-RELATED"/>
    <property type="match status" value="1"/>
</dbReference>
<evidence type="ECO:0000256" key="6">
    <source>
        <dbReference type="SAM" id="Phobius"/>
    </source>
</evidence>
<evidence type="ECO:0000256" key="4">
    <source>
        <dbReference type="ARBA" id="ARBA00022989"/>
    </source>
</evidence>
<dbReference type="KEGG" id="bxb:DR64_367"/>
<organism evidence="7 8">
    <name type="scientific">Paraburkholderia xenovorans (strain LB400)</name>
    <dbReference type="NCBI Taxonomy" id="266265"/>
    <lineage>
        <taxon>Bacteria</taxon>
        <taxon>Pseudomonadati</taxon>
        <taxon>Pseudomonadota</taxon>
        <taxon>Betaproteobacteria</taxon>
        <taxon>Burkholderiales</taxon>
        <taxon>Burkholderiaceae</taxon>
        <taxon>Paraburkholderia</taxon>
    </lineage>
</organism>
<accession>Q140G0</accession>
<dbReference type="GO" id="GO:0016787">
    <property type="term" value="F:hydrolase activity"/>
    <property type="evidence" value="ECO:0007669"/>
    <property type="project" value="UniProtKB-KW"/>
</dbReference>
<keyword evidence="3 6" id="KW-0812">Transmembrane</keyword>
<keyword evidence="4 6" id="KW-1133">Transmembrane helix</keyword>
<dbReference type="Proteomes" id="UP000001817">
    <property type="component" value="Chromosome 1"/>
</dbReference>
<evidence type="ECO:0000313" key="8">
    <source>
        <dbReference type="Proteomes" id="UP000001817"/>
    </source>
</evidence>
<evidence type="ECO:0000256" key="3">
    <source>
        <dbReference type="ARBA" id="ARBA00022692"/>
    </source>
</evidence>
<dbReference type="EMBL" id="CP000270">
    <property type="protein sequence ID" value="ABE30279.1"/>
    <property type="molecule type" value="Genomic_DNA"/>
</dbReference>
<dbReference type="RefSeq" id="WP_011487974.1">
    <property type="nucleotide sequence ID" value="NC_007951.1"/>
</dbReference>
<feature type="transmembrane region" description="Helical" evidence="6">
    <location>
        <begin position="29"/>
        <end position="45"/>
    </location>
</feature>
<protein>
    <submittedName>
        <fullName evidence="7">Murein hydrolase exporter LrgA(Holin) like protein</fullName>
    </submittedName>
</protein>
<dbReference type="InterPro" id="IPR005538">
    <property type="entry name" value="LrgA/CidA"/>
</dbReference>
<keyword evidence="2" id="KW-1003">Cell membrane</keyword>
<comment type="subcellular location">
    <subcellularLocation>
        <location evidence="1">Cell membrane</location>
        <topology evidence="1">Multi-pass membrane protein</topology>
    </subcellularLocation>
</comment>
<dbReference type="PANTHER" id="PTHR33931:SF2">
    <property type="entry name" value="HOLIN-LIKE PROTEIN CIDA"/>
    <property type="match status" value="1"/>
</dbReference>
<feature type="transmembrane region" description="Helical" evidence="6">
    <location>
        <begin position="83"/>
        <end position="104"/>
    </location>
</feature>
<dbReference type="KEGG" id="bxe:Bxe_A2682"/>
<dbReference type="GO" id="GO:0005886">
    <property type="term" value="C:plasma membrane"/>
    <property type="evidence" value="ECO:0007669"/>
    <property type="project" value="UniProtKB-SubCell"/>
</dbReference>
<gene>
    <name evidence="7" type="ORF">Bxe_A2682</name>
</gene>
<dbReference type="PATRIC" id="fig|266265.5.peg.1815"/>
<evidence type="ECO:0000313" key="7">
    <source>
        <dbReference type="EMBL" id="ABE30279.1"/>
    </source>
</evidence>
<evidence type="ECO:0000256" key="5">
    <source>
        <dbReference type="ARBA" id="ARBA00023136"/>
    </source>
</evidence>
<dbReference type="AlphaFoldDB" id="Q140G0"/>
<dbReference type="OrthoDB" id="385012at2"/>
<dbReference type="eggNOG" id="COG1380">
    <property type="taxonomic scope" value="Bacteria"/>
</dbReference>
<keyword evidence="8" id="KW-1185">Reference proteome</keyword>
<sequence>MLAAISTLLLFQFVGETLATVTHVPVPGPLIGMVLLLAWLMVRGGPSVELERFGRSLLSWLALLFVPAATGLVTGLRLLEADWWRIALAIAVSTALGLATTGWLMDRLTRLIHGGQGQP</sequence>
<reference evidence="7 8" key="1">
    <citation type="journal article" date="2006" name="Proc. Natl. Acad. Sci. U.S.A.">
        <title>Burkholderia xenovorans LB400 harbors a multi-replicon, 9.73-Mbp genome shaped for versatility.</title>
        <authorList>
            <person name="Chain P.S."/>
            <person name="Denef V.J."/>
            <person name="Konstantinidis K.T."/>
            <person name="Vergez L.M."/>
            <person name="Agullo L."/>
            <person name="Reyes V.L."/>
            <person name="Hauser L."/>
            <person name="Cordova M."/>
            <person name="Gomez L."/>
            <person name="Gonzalez M."/>
            <person name="Land M."/>
            <person name="Lao V."/>
            <person name="Larimer F."/>
            <person name="LiPuma J.J."/>
            <person name="Mahenthiralingam E."/>
            <person name="Malfatti S.A."/>
            <person name="Marx C.J."/>
            <person name="Parnell J.J."/>
            <person name="Ramette A."/>
            <person name="Richardson P."/>
            <person name="Seeger M."/>
            <person name="Smith D."/>
            <person name="Spilker T."/>
            <person name="Sul W.J."/>
            <person name="Tsoi T.V."/>
            <person name="Ulrich L.E."/>
            <person name="Zhulin I.B."/>
            <person name="Tiedje J.M."/>
        </authorList>
    </citation>
    <scope>NUCLEOTIDE SEQUENCE [LARGE SCALE GENOMIC DNA]</scope>
    <source>
        <strain evidence="7 8">LB400</strain>
    </source>
</reference>
<feature type="transmembrane region" description="Helical" evidence="6">
    <location>
        <begin position="57"/>
        <end position="77"/>
    </location>
</feature>
<dbReference type="STRING" id="266265.Bxe_A2682"/>
<evidence type="ECO:0000256" key="2">
    <source>
        <dbReference type="ARBA" id="ARBA00022475"/>
    </source>
</evidence>
<evidence type="ECO:0000256" key="1">
    <source>
        <dbReference type="ARBA" id="ARBA00004651"/>
    </source>
</evidence>
<dbReference type="Pfam" id="PF03788">
    <property type="entry name" value="LrgA"/>
    <property type="match status" value="1"/>
</dbReference>
<name>Q140G0_PARXL</name>
<keyword evidence="5 6" id="KW-0472">Membrane</keyword>